<dbReference type="RefSeq" id="WP_197921739.1">
    <property type="nucleotide sequence ID" value="NZ_CAWPTA010000008.1"/>
</dbReference>
<sequence length="560" mass="61102">MSSAAMAAQLPDAAQSQASASTDARLWPLAALGLLLVAQASLSFTRAVNWDEFYFYNQVAAFAGGELESPLQTFHARLFFWLPGLFGSSVDHIVVARLVMMLFEAATLIGLYAIARRFTDRLNALFVPLLYLSAGYVFQHGASFRVDPMATALLVGSLAVLARSRLDAKSIAAFGLLAGLAAMITIKVVLYLPAFAGLALMWLIQANWARSEFIRLAFCGVTAALAFAGLFLWHSSAVTGGSQAVNAPPTLLADSLSWMFVLGLPQYWEMAVKSAMLAPVFFAAILASPFLLARSDRSRAEKAALVGLWLPVLTPFFYTNSAAYFYAFMLAPVALGCIPALEWARQRFSPMILTVALAAVTLTVFAVEDRSTIDRQRQLDADVRAIFPQPVTYFDHNYMMGGWPKANRFMTPWGLQKYHDAGQPAYRMAMERGTVPLLLANWDGLQDLIDRGDDTVLLPQDTAALRDNYISLTPFIYVAGQKFVAGTDVQHEFLVPGTYTVRGGAMTIDGIEFEPGETVEITRGMYSIAVGEAGEALLVWGDNLQVPENALQEGPIYVGF</sequence>
<evidence type="ECO:0000313" key="10">
    <source>
        <dbReference type="Proteomes" id="UP000602442"/>
    </source>
</evidence>
<evidence type="ECO:0000256" key="7">
    <source>
        <dbReference type="ARBA" id="ARBA00023136"/>
    </source>
</evidence>
<feature type="transmembrane region" description="Helical" evidence="8">
    <location>
        <begin position="94"/>
        <end position="115"/>
    </location>
</feature>
<feature type="transmembrane region" description="Helical" evidence="8">
    <location>
        <begin position="213"/>
        <end position="233"/>
    </location>
</feature>
<reference evidence="9 10" key="1">
    <citation type="submission" date="2020-11" db="EMBL/GenBank/DDBJ databases">
        <title>Erythrobacter sediminis sp. nov., a marine bacterium from a tidal flat of Garorim Bay.</title>
        <authorList>
            <person name="Kim D."/>
            <person name="Yoo Y."/>
            <person name="Kim J.-J."/>
        </authorList>
    </citation>
    <scope>NUCLEOTIDE SEQUENCE [LARGE SCALE GENOMIC DNA]</scope>
    <source>
        <strain evidence="9 10">JGD-13</strain>
    </source>
</reference>
<feature type="transmembrane region" description="Helical" evidence="8">
    <location>
        <begin position="26"/>
        <end position="44"/>
    </location>
</feature>
<dbReference type="PANTHER" id="PTHR33908:SF11">
    <property type="entry name" value="MEMBRANE PROTEIN"/>
    <property type="match status" value="1"/>
</dbReference>
<feature type="transmembrane region" description="Helical" evidence="8">
    <location>
        <begin position="274"/>
        <end position="293"/>
    </location>
</feature>
<keyword evidence="4" id="KW-0808">Transferase</keyword>
<evidence type="ECO:0000313" key="9">
    <source>
        <dbReference type="EMBL" id="MBH5323024.1"/>
    </source>
</evidence>
<evidence type="ECO:0000256" key="6">
    <source>
        <dbReference type="ARBA" id="ARBA00022989"/>
    </source>
</evidence>
<keyword evidence="5 8" id="KW-0812">Transmembrane</keyword>
<comment type="caution">
    <text evidence="9">The sequence shown here is derived from an EMBL/GenBank/DDBJ whole genome shotgun (WGS) entry which is preliminary data.</text>
</comment>
<feature type="transmembrane region" description="Helical" evidence="8">
    <location>
        <begin position="348"/>
        <end position="367"/>
    </location>
</feature>
<keyword evidence="6 8" id="KW-1133">Transmembrane helix</keyword>
<name>A0ABS0N5F9_9SPHN</name>
<keyword evidence="10" id="KW-1185">Reference proteome</keyword>
<feature type="transmembrane region" description="Helical" evidence="8">
    <location>
        <begin position="300"/>
        <end position="318"/>
    </location>
</feature>
<evidence type="ECO:0000256" key="3">
    <source>
        <dbReference type="ARBA" id="ARBA00022676"/>
    </source>
</evidence>
<evidence type="ECO:0000256" key="1">
    <source>
        <dbReference type="ARBA" id="ARBA00004651"/>
    </source>
</evidence>
<evidence type="ECO:0000256" key="5">
    <source>
        <dbReference type="ARBA" id="ARBA00022692"/>
    </source>
</evidence>
<keyword evidence="2" id="KW-1003">Cell membrane</keyword>
<feature type="transmembrane region" description="Helical" evidence="8">
    <location>
        <begin position="122"/>
        <end position="138"/>
    </location>
</feature>
<evidence type="ECO:0000256" key="8">
    <source>
        <dbReference type="SAM" id="Phobius"/>
    </source>
</evidence>
<dbReference type="Proteomes" id="UP000602442">
    <property type="component" value="Unassembled WGS sequence"/>
</dbReference>
<proteinExistence type="predicted"/>
<protein>
    <submittedName>
        <fullName evidence="9">Glycosyltransferase family 39 protein</fullName>
    </submittedName>
</protein>
<dbReference type="PANTHER" id="PTHR33908">
    <property type="entry name" value="MANNOSYLTRANSFERASE YKCB-RELATED"/>
    <property type="match status" value="1"/>
</dbReference>
<feature type="transmembrane region" description="Helical" evidence="8">
    <location>
        <begin position="174"/>
        <end position="201"/>
    </location>
</feature>
<evidence type="ECO:0000256" key="4">
    <source>
        <dbReference type="ARBA" id="ARBA00022679"/>
    </source>
</evidence>
<keyword evidence="7 8" id="KW-0472">Membrane</keyword>
<organism evidence="9 10">
    <name type="scientific">Aurantiacibacter sediminis</name>
    <dbReference type="NCBI Taxonomy" id="2793064"/>
    <lineage>
        <taxon>Bacteria</taxon>
        <taxon>Pseudomonadati</taxon>
        <taxon>Pseudomonadota</taxon>
        <taxon>Alphaproteobacteria</taxon>
        <taxon>Sphingomonadales</taxon>
        <taxon>Erythrobacteraceae</taxon>
        <taxon>Aurantiacibacter</taxon>
    </lineage>
</organism>
<comment type="subcellular location">
    <subcellularLocation>
        <location evidence="1">Cell membrane</location>
        <topology evidence="1">Multi-pass membrane protein</topology>
    </subcellularLocation>
</comment>
<keyword evidence="3" id="KW-0328">Glycosyltransferase</keyword>
<evidence type="ECO:0000256" key="2">
    <source>
        <dbReference type="ARBA" id="ARBA00022475"/>
    </source>
</evidence>
<gene>
    <name evidence="9" type="ORF">I5L03_10560</name>
</gene>
<dbReference type="InterPro" id="IPR050297">
    <property type="entry name" value="LipidA_mod_glycosyltrf_83"/>
</dbReference>
<accession>A0ABS0N5F9</accession>
<dbReference type="EMBL" id="JAEANY010000003">
    <property type="protein sequence ID" value="MBH5323024.1"/>
    <property type="molecule type" value="Genomic_DNA"/>
</dbReference>